<name>A0A8S5SW69_9CAUD</name>
<dbReference type="EMBL" id="BK032687">
    <property type="protein sequence ID" value="DAF55340.1"/>
    <property type="molecule type" value="Genomic_DNA"/>
</dbReference>
<reference evidence="1" key="1">
    <citation type="journal article" date="2021" name="Proc. Natl. Acad. Sci. U.S.A.">
        <title>A Catalog of Tens of Thousands of Viruses from Human Metagenomes Reveals Hidden Associations with Chronic Diseases.</title>
        <authorList>
            <person name="Tisza M.J."/>
            <person name="Buck C.B."/>
        </authorList>
    </citation>
    <scope>NUCLEOTIDE SEQUENCE</scope>
    <source>
        <strain evidence="1">CtZHD14</strain>
    </source>
</reference>
<proteinExistence type="predicted"/>
<accession>A0A8S5SW69</accession>
<organism evidence="1">
    <name type="scientific">Siphoviridae sp. ctZHD14</name>
    <dbReference type="NCBI Taxonomy" id="2827891"/>
    <lineage>
        <taxon>Viruses</taxon>
        <taxon>Duplodnaviria</taxon>
        <taxon>Heunggongvirae</taxon>
        <taxon>Uroviricota</taxon>
        <taxon>Caudoviricetes</taxon>
    </lineage>
</organism>
<sequence>MLYFSVNQQGSSELTVKPENGNTVAIKMLYRLSPNRVSRFAIDT</sequence>
<protein>
    <submittedName>
        <fullName evidence="1">Uncharacterized protein</fullName>
    </submittedName>
</protein>
<evidence type="ECO:0000313" key="1">
    <source>
        <dbReference type="EMBL" id="DAF55340.1"/>
    </source>
</evidence>